<organism evidence="1 2">
    <name type="scientific">Lithospermum erythrorhizon</name>
    <name type="common">Purple gromwell</name>
    <name type="synonym">Lithospermum officinale var. erythrorhizon</name>
    <dbReference type="NCBI Taxonomy" id="34254"/>
    <lineage>
        <taxon>Eukaryota</taxon>
        <taxon>Viridiplantae</taxon>
        <taxon>Streptophyta</taxon>
        <taxon>Embryophyta</taxon>
        <taxon>Tracheophyta</taxon>
        <taxon>Spermatophyta</taxon>
        <taxon>Magnoliopsida</taxon>
        <taxon>eudicotyledons</taxon>
        <taxon>Gunneridae</taxon>
        <taxon>Pentapetalae</taxon>
        <taxon>asterids</taxon>
        <taxon>lamiids</taxon>
        <taxon>Boraginales</taxon>
        <taxon>Boraginaceae</taxon>
        <taxon>Boraginoideae</taxon>
        <taxon>Lithospermeae</taxon>
        <taxon>Lithospermum</taxon>
    </lineage>
</organism>
<name>A0AAV3R9U5_LITER</name>
<evidence type="ECO:0000313" key="1">
    <source>
        <dbReference type="EMBL" id="GAA0172635.1"/>
    </source>
</evidence>
<comment type="caution">
    <text evidence="1">The sequence shown here is derived from an EMBL/GenBank/DDBJ whole genome shotgun (WGS) entry which is preliminary data.</text>
</comment>
<dbReference type="PANTHER" id="PTHR45786">
    <property type="entry name" value="DNA BINDING PROTEIN-LIKE"/>
    <property type="match status" value="1"/>
</dbReference>
<gene>
    <name evidence="1" type="ORF">LIER_26423</name>
</gene>
<sequence length="163" mass="19013">MIRTYKNHFAFTSIGMRCDEQLKRRDHVVHRLSTLPRLDVSIVEHLVEEMQCNPYTIFLKQASTLDNIEEYHIVIRANPTLDQREYSIPTSTKVAGIWIEDETADTNPPEPWDIRVYIKFGSSHRVQYYYACYDPPLYVLMFPNGEPGGTATFQELATLLERI</sequence>
<dbReference type="Proteomes" id="UP001454036">
    <property type="component" value="Unassembled WGS sequence"/>
</dbReference>
<proteinExistence type="predicted"/>
<dbReference type="AlphaFoldDB" id="A0AAV3R9U5"/>
<dbReference type="PANTHER" id="PTHR45786:SF74">
    <property type="entry name" value="ATP-DEPENDENT DNA HELICASE"/>
    <property type="match status" value="1"/>
</dbReference>
<accession>A0AAV3R9U5</accession>
<reference evidence="1 2" key="1">
    <citation type="submission" date="2024-01" db="EMBL/GenBank/DDBJ databases">
        <title>The complete chloroplast genome sequence of Lithospermum erythrorhizon: insights into the phylogenetic relationship among Boraginaceae species and the maternal lineages of purple gromwells.</title>
        <authorList>
            <person name="Okada T."/>
            <person name="Watanabe K."/>
        </authorList>
    </citation>
    <scope>NUCLEOTIDE SEQUENCE [LARGE SCALE GENOMIC DNA]</scope>
</reference>
<keyword evidence="2" id="KW-1185">Reference proteome</keyword>
<protein>
    <submittedName>
        <fullName evidence="1">Uncharacterized protein</fullName>
    </submittedName>
</protein>
<dbReference type="EMBL" id="BAABME010008219">
    <property type="protein sequence ID" value="GAA0172635.1"/>
    <property type="molecule type" value="Genomic_DNA"/>
</dbReference>
<evidence type="ECO:0000313" key="2">
    <source>
        <dbReference type="Proteomes" id="UP001454036"/>
    </source>
</evidence>